<reference evidence="3" key="1">
    <citation type="submission" date="2023-11" db="EMBL/GenBank/DDBJ databases">
        <title>Genome assemblies of two species of porcelain crab, Petrolisthes cinctipes and Petrolisthes manimaculis (Anomura: Porcellanidae).</title>
        <authorList>
            <person name="Angst P."/>
        </authorList>
    </citation>
    <scope>NUCLEOTIDE SEQUENCE</scope>
    <source>
        <strain evidence="3">PB745_02</strain>
        <tissue evidence="3">Gill</tissue>
    </source>
</reference>
<feature type="transmembrane region" description="Helical" evidence="2">
    <location>
        <begin position="6"/>
        <end position="24"/>
    </location>
</feature>
<dbReference type="AlphaFoldDB" id="A0AAE1U073"/>
<keyword evidence="2" id="KW-0472">Membrane</keyword>
<dbReference type="EMBL" id="JAWZYT010002861">
    <property type="protein sequence ID" value="KAK4301534.1"/>
    <property type="molecule type" value="Genomic_DNA"/>
</dbReference>
<accession>A0AAE1U073</accession>
<evidence type="ECO:0000256" key="1">
    <source>
        <dbReference type="SAM" id="MobiDB-lite"/>
    </source>
</evidence>
<feature type="region of interest" description="Disordered" evidence="1">
    <location>
        <begin position="55"/>
        <end position="75"/>
    </location>
</feature>
<comment type="caution">
    <text evidence="3">The sequence shown here is derived from an EMBL/GenBank/DDBJ whole genome shotgun (WGS) entry which is preliminary data.</text>
</comment>
<dbReference type="Proteomes" id="UP001292094">
    <property type="component" value="Unassembled WGS sequence"/>
</dbReference>
<evidence type="ECO:0000313" key="3">
    <source>
        <dbReference type="EMBL" id="KAK4301534.1"/>
    </source>
</evidence>
<keyword evidence="2" id="KW-0812">Transmembrane</keyword>
<gene>
    <name evidence="3" type="ORF">Pmani_026312</name>
</gene>
<evidence type="ECO:0000313" key="4">
    <source>
        <dbReference type="Proteomes" id="UP001292094"/>
    </source>
</evidence>
<sequence>MLTSMTLVFEAVVSGTVLLLPILLGHKWVTSAIPNRKDTDGSYWWQRPCGHLLRPLSSSPTPAPPVEDAQLTRVT</sequence>
<keyword evidence="2" id="KW-1133">Transmembrane helix</keyword>
<organism evidence="3 4">
    <name type="scientific">Petrolisthes manimaculis</name>
    <dbReference type="NCBI Taxonomy" id="1843537"/>
    <lineage>
        <taxon>Eukaryota</taxon>
        <taxon>Metazoa</taxon>
        <taxon>Ecdysozoa</taxon>
        <taxon>Arthropoda</taxon>
        <taxon>Crustacea</taxon>
        <taxon>Multicrustacea</taxon>
        <taxon>Malacostraca</taxon>
        <taxon>Eumalacostraca</taxon>
        <taxon>Eucarida</taxon>
        <taxon>Decapoda</taxon>
        <taxon>Pleocyemata</taxon>
        <taxon>Anomura</taxon>
        <taxon>Galatheoidea</taxon>
        <taxon>Porcellanidae</taxon>
        <taxon>Petrolisthes</taxon>
    </lineage>
</organism>
<evidence type="ECO:0000256" key="2">
    <source>
        <dbReference type="SAM" id="Phobius"/>
    </source>
</evidence>
<proteinExistence type="predicted"/>
<keyword evidence="4" id="KW-1185">Reference proteome</keyword>
<protein>
    <submittedName>
        <fullName evidence="3">Uncharacterized protein</fullName>
    </submittedName>
</protein>
<name>A0AAE1U073_9EUCA</name>